<sequence length="246" mass="25873">MTAPLLVVHPGPSRLITLTSGRLLTAVQDAIAARGEAHVALTGGSMGSAVVAALTDHPANDAVDWSRVHFWWGDERYLPAGDPDRNDTQNDDAGLRSLTTTSEKVHRVLGPDDVDSAEEAARRYEEELRTHGNGTFDVVLLGVGPDGHVASLFPGHPMQQDTSGIAVAVHDSPKPPPTRVTLTAQCLSRSRQVWFIVSGQDKAGAVAKGVADAPAEQSSTVLVRGQERTVWLVDEAAASGVGPVSG</sequence>
<dbReference type="CDD" id="cd01400">
    <property type="entry name" value="6PGL"/>
    <property type="match status" value="1"/>
</dbReference>
<gene>
    <name evidence="7" type="primary">pgl</name>
    <name evidence="9" type="ORF">BJY20_003027</name>
</gene>
<dbReference type="AlphaFoldDB" id="A0A852W0Y3"/>
<dbReference type="RefSeq" id="WP_185992308.1">
    <property type="nucleotide sequence ID" value="NZ_JACCAE010000001.1"/>
</dbReference>
<proteinExistence type="inferred from homology"/>
<evidence type="ECO:0000256" key="1">
    <source>
        <dbReference type="ARBA" id="ARBA00000832"/>
    </source>
</evidence>
<comment type="pathway">
    <text evidence="3 7">Carbohydrate degradation; pentose phosphate pathway; D-ribulose 5-phosphate from D-glucose 6-phosphate (oxidative stage): step 2/3.</text>
</comment>
<evidence type="ECO:0000256" key="4">
    <source>
        <dbReference type="ARBA" id="ARBA00010662"/>
    </source>
</evidence>
<dbReference type="PANTHER" id="PTHR11054:SF0">
    <property type="entry name" value="6-PHOSPHOGLUCONOLACTONASE"/>
    <property type="match status" value="1"/>
</dbReference>
<accession>A0A852W0Y3</accession>
<evidence type="ECO:0000256" key="2">
    <source>
        <dbReference type="ARBA" id="ARBA00002681"/>
    </source>
</evidence>
<evidence type="ECO:0000256" key="7">
    <source>
        <dbReference type="RuleBase" id="RU365095"/>
    </source>
</evidence>
<dbReference type="EMBL" id="JACCAE010000001">
    <property type="protein sequence ID" value="NYF99635.1"/>
    <property type="molecule type" value="Genomic_DNA"/>
</dbReference>
<evidence type="ECO:0000313" key="10">
    <source>
        <dbReference type="Proteomes" id="UP000554054"/>
    </source>
</evidence>
<dbReference type="Gene3D" id="3.40.50.1360">
    <property type="match status" value="1"/>
</dbReference>
<dbReference type="EC" id="3.1.1.31" evidence="5 7"/>
<dbReference type="GO" id="GO:0017057">
    <property type="term" value="F:6-phosphogluconolactonase activity"/>
    <property type="evidence" value="ECO:0007669"/>
    <property type="project" value="UniProtKB-UniRule"/>
</dbReference>
<dbReference type="InterPro" id="IPR005900">
    <property type="entry name" value="6-phosphogluconolactonase_DevB"/>
</dbReference>
<evidence type="ECO:0000259" key="8">
    <source>
        <dbReference type="Pfam" id="PF01182"/>
    </source>
</evidence>
<dbReference type="Proteomes" id="UP000554054">
    <property type="component" value="Unassembled WGS sequence"/>
</dbReference>
<protein>
    <recommendedName>
        <fullName evidence="6 7">6-phosphogluconolactonase</fullName>
        <shortName evidence="7">6PGL</shortName>
        <ecNumber evidence="5 7">3.1.1.31</ecNumber>
    </recommendedName>
</protein>
<dbReference type="Pfam" id="PF01182">
    <property type="entry name" value="Glucosamine_iso"/>
    <property type="match status" value="1"/>
</dbReference>
<organism evidence="9 10">
    <name type="scientific">Janibacter cremeus</name>
    <dbReference type="NCBI Taxonomy" id="1285192"/>
    <lineage>
        <taxon>Bacteria</taxon>
        <taxon>Bacillati</taxon>
        <taxon>Actinomycetota</taxon>
        <taxon>Actinomycetes</taxon>
        <taxon>Micrococcales</taxon>
        <taxon>Intrasporangiaceae</taxon>
        <taxon>Janibacter</taxon>
    </lineage>
</organism>
<dbReference type="GO" id="GO:0005975">
    <property type="term" value="P:carbohydrate metabolic process"/>
    <property type="evidence" value="ECO:0007669"/>
    <property type="project" value="UniProtKB-UniRule"/>
</dbReference>
<evidence type="ECO:0000256" key="6">
    <source>
        <dbReference type="ARBA" id="ARBA00020337"/>
    </source>
</evidence>
<keyword evidence="10" id="KW-1185">Reference proteome</keyword>
<dbReference type="InterPro" id="IPR039104">
    <property type="entry name" value="6PGL"/>
</dbReference>
<evidence type="ECO:0000256" key="5">
    <source>
        <dbReference type="ARBA" id="ARBA00013198"/>
    </source>
</evidence>
<dbReference type="InterPro" id="IPR037171">
    <property type="entry name" value="NagB/RpiA_transferase-like"/>
</dbReference>
<comment type="similarity">
    <text evidence="4 7">Belongs to the glucosamine/galactosamine-6-phosphate isomerase family. 6-phosphogluconolactonase subfamily.</text>
</comment>
<dbReference type="PANTHER" id="PTHR11054">
    <property type="entry name" value="6-PHOSPHOGLUCONOLACTONASE"/>
    <property type="match status" value="1"/>
</dbReference>
<dbReference type="InterPro" id="IPR006148">
    <property type="entry name" value="Glc/Gal-6P_isomerase"/>
</dbReference>
<dbReference type="UniPathway" id="UPA00115">
    <property type="reaction ID" value="UER00409"/>
</dbReference>
<comment type="caution">
    <text evidence="9">The sequence shown here is derived from an EMBL/GenBank/DDBJ whole genome shotgun (WGS) entry which is preliminary data.</text>
</comment>
<comment type="function">
    <text evidence="2 7">Hydrolysis of 6-phosphogluconolactone to 6-phosphogluconate.</text>
</comment>
<reference evidence="9 10" key="1">
    <citation type="submission" date="2020-07" db="EMBL/GenBank/DDBJ databases">
        <title>Sequencing the genomes of 1000 actinobacteria strains.</title>
        <authorList>
            <person name="Klenk H.-P."/>
        </authorList>
    </citation>
    <scope>NUCLEOTIDE SEQUENCE [LARGE SCALE GENOMIC DNA]</scope>
    <source>
        <strain evidence="9 10">DSM 26154</strain>
    </source>
</reference>
<keyword evidence="7 9" id="KW-0378">Hydrolase</keyword>
<name>A0A852W0Y3_9MICO</name>
<dbReference type="GO" id="GO:0006098">
    <property type="term" value="P:pentose-phosphate shunt"/>
    <property type="evidence" value="ECO:0007669"/>
    <property type="project" value="UniProtKB-UniPathway"/>
</dbReference>
<feature type="domain" description="Glucosamine/galactosamine-6-phosphate isomerase" evidence="8">
    <location>
        <begin position="14"/>
        <end position="231"/>
    </location>
</feature>
<evidence type="ECO:0000313" key="9">
    <source>
        <dbReference type="EMBL" id="NYF99635.1"/>
    </source>
</evidence>
<dbReference type="SUPFAM" id="SSF100950">
    <property type="entry name" value="NagB/RpiA/CoA transferase-like"/>
    <property type="match status" value="1"/>
</dbReference>
<comment type="catalytic activity">
    <reaction evidence="1 7">
        <text>6-phospho-D-glucono-1,5-lactone + H2O = 6-phospho-D-gluconate + H(+)</text>
        <dbReference type="Rhea" id="RHEA:12556"/>
        <dbReference type="ChEBI" id="CHEBI:15377"/>
        <dbReference type="ChEBI" id="CHEBI:15378"/>
        <dbReference type="ChEBI" id="CHEBI:57955"/>
        <dbReference type="ChEBI" id="CHEBI:58759"/>
        <dbReference type="EC" id="3.1.1.31"/>
    </reaction>
</comment>
<evidence type="ECO:0000256" key="3">
    <source>
        <dbReference type="ARBA" id="ARBA00004961"/>
    </source>
</evidence>
<dbReference type="NCBIfam" id="TIGR01198">
    <property type="entry name" value="pgl"/>
    <property type="match status" value="1"/>
</dbReference>